<evidence type="ECO:0000256" key="1">
    <source>
        <dbReference type="ARBA" id="ARBA00004123"/>
    </source>
</evidence>
<dbReference type="Gene3D" id="4.10.240.10">
    <property type="entry name" value="Zn(2)-C6 fungal-type DNA-binding domain"/>
    <property type="match status" value="1"/>
</dbReference>
<feature type="domain" description="Zn(2)-C6 fungal-type" evidence="6">
    <location>
        <begin position="21"/>
        <end position="53"/>
    </location>
</feature>
<evidence type="ECO:0000313" key="8">
    <source>
        <dbReference type="Proteomes" id="UP000076798"/>
    </source>
</evidence>
<dbReference type="PANTHER" id="PTHR47338">
    <property type="entry name" value="ZN(II)2CYS6 TRANSCRIPTION FACTOR (EUROFUNG)-RELATED"/>
    <property type="match status" value="1"/>
</dbReference>
<dbReference type="PANTHER" id="PTHR47338:SF29">
    <property type="entry name" value="ZN(2)-C6 FUNGAL-TYPE DOMAIN-CONTAINING PROTEIN"/>
    <property type="match status" value="1"/>
</dbReference>
<comment type="subcellular location">
    <subcellularLocation>
        <location evidence="1">Nucleus</location>
    </subcellularLocation>
</comment>
<dbReference type="Pfam" id="PF04082">
    <property type="entry name" value="Fungal_trans"/>
    <property type="match status" value="1"/>
</dbReference>
<dbReference type="Pfam" id="PF00172">
    <property type="entry name" value="Zn_clus"/>
    <property type="match status" value="1"/>
</dbReference>
<dbReference type="InterPro" id="IPR007219">
    <property type="entry name" value="XnlR_reg_dom"/>
</dbReference>
<dbReference type="GO" id="GO:0005634">
    <property type="term" value="C:nucleus"/>
    <property type="evidence" value="ECO:0007669"/>
    <property type="project" value="UniProtKB-SubCell"/>
</dbReference>
<dbReference type="CDD" id="cd00067">
    <property type="entry name" value="GAL4"/>
    <property type="match status" value="1"/>
</dbReference>
<dbReference type="GO" id="GO:0000981">
    <property type="term" value="F:DNA-binding transcription factor activity, RNA polymerase II-specific"/>
    <property type="evidence" value="ECO:0007669"/>
    <property type="project" value="InterPro"/>
</dbReference>
<dbReference type="PROSITE" id="PS00463">
    <property type="entry name" value="ZN2_CY6_FUNGAL_1"/>
    <property type="match status" value="1"/>
</dbReference>
<dbReference type="InterPro" id="IPR036864">
    <property type="entry name" value="Zn2-C6_fun-type_DNA-bd_sf"/>
</dbReference>
<organism evidence="7 8">
    <name type="scientific">Sistotremastrum suecicum HHB10207 ss-3</name>
    <dbReference type="NCBI Taxonomy" id="1314776"/>
    <lineage>
        <taxon>Eukaryota</taxon>
        <taxon>Fungi</taxon>
        <taxon>Dikarya</taxon>
        <taxon>Basidiomycota</taxon>
        <taxon>Agaricomycotina</taxon>
        <taxon>Agaricomycetes</taxon>
        <taxon>Sistotremastrales</taxon>
        <taxon>Sistotremastraceae</taxon>
        <taxon>Sistotremastrum</taxon>
    </lineage>
</organism>
<dbReference type="PROSITE" id="PS50048">
    <property type="entry name" value="ZN2_CY6_FUNGAL_2"/>
    <property type="match status" value="1"/>
</dbReference>
<evidence type="ECO:0000256" key="2">
    <source>
        <dbReference type="ARBA" id="ARBA00022723"/>
    </source>
</evidence>
<keyword evidence="2" id="KW-0479">Metal-binding</keyword>
<evidence type="ECO:0000256" key="3">
    <source>
        <dbReference type="ARBA" id="ARBA00023015"/>
    </source>
</evidence>
<dbReference type="InterPro" id="IPR001138">
    <property type="entry name" value="Zn2Cys6_DnaBD"/>
</dbReference>
<dbReference type="Proteomes" id="UP000076798">
    <property type="component" value="Unassembled WGS sequence"/>
</dbReference>
<evidence type="ECO:0000256" key="4">
    <source>
        <dbReference type="ARBA" id="ARBA00023163"/>
    </source>
</evidence>
<accession>A0A166AYD0</accession>
<dbReference type="GO" id="GO:0003677">
    <property type="term" value="F:DNA binding"/>
    <property type="evidence" value="ECO:0007669"/>
    <property type="project" value="InterPro"/>
</dbReference>
<dbReference type="GO" id="GO:0006351">
    <property type="term" value="P:DNA-templated transcription"/>
    <property type="evidence" value="ECO:0007669"/>
    <property type="project" value="InterPro"/>
</dbReference>
<reference evidence="7 8" key="1">
    <citation type="journal article" date="2016" name="Mol. Biol. Evol.">
        <title>Comparative Genomics of Early-Diverging Mushroom-Forming Fungi Provides Insights into the Origins of Lignocellulose Decay Capabilities.</title>
        <authorList>
            <person name="Nagy L.G."/>
            <person name="Riley R."/>
            <person name="Tritt A."/>
            <person name="Adam C."/>
            <person name="Daum C."/>
            <person name="Floudas D."/>
            <person name="Sun H."/>
            <person name="Yadav J.S."/>
            <person name="Pangilinan J."/>
            <person name="Larsson K.H."/>
            <person name="Matsuura K."/>
            <person name="Barry K."/>
            <person name="Labutti K."/>
            <person name="Kuo R."/>
            <person name="Ohm R.A."/>
            <person name="Bhattacharya S.S."/>
            <person name="Shirouzu T."/>
            <person name="Yoshinaga Y."/>
            <person name="Martin F.M."/>
            <person name="Grigoriev I.V."/>
            <person name="Hibbett D.S."/>
        </authorList>
    </citation>
    <scope>NUCLEOTIDE SEQUENCE [LARGE SCALE GENOMIC DNA]</scope>
    <source>
        <strain evidence="7 8">HHB10207 ss-3</strain>
    </source>
</reference>
<dbReference type="AlphaFoldDB" id="A0A166AYD0"/>
<keyword evidence="5" id="KW-0539">Nucleus</keyword>
<evidence type="ECO:0000256" key="5">
    <source>
        <dbReference type="ARBA" id="ARBA00023242"/>
    </source>
</evidence>
<sequence>MDFNAEQQDILTNNTLFRGTACLVCRRRKIKCDGRRPFCEQCRKVRLEDECQYDDGQHKSRHQLLTEQIEALQNRIQDLEEAHNPEPEDDDEDHNQEDMAAQFIASLPEFLNHRFQLCPLISFYPGFKTPSESLRNALCMIGPFFSSSIPGSSDPGATIRGLTNALATGENTTDIIISTCILAVYLFGNGRLVEGKYHANAAVTLALSGRLHQTVGQHADGILKSALFWQVYYLDKCWGPIIGRVTGFKASQDTQTAILTPFPGDERQQRPPGSPIIGFLETPTLFPSNNIESLVVKAATTFEQCINFSTITMESQDAPDWTKYFKLQKVIEHINGSLPPVTAQSDIDLRIIVVHTLIHSSTIHLYLPFVSKDVNLQLLSLDAARAMLTVIQATRPSRYQYLDPILAFYWKSAADVFIREKISVELGHIPAEESVVRGLQNELHVIITALRKLARMFSIAENLVRQVEEDLGVSPP</sequence>
<name>A0A166AYD0_9AGAM</name>
<dbReference type="EMBL" id="KV428127">
    <property type="protein sequence ID" value="KZT35812.1"/>
    <property type="molecule type" value="Genomic_DNA"/>
</dbReference>
<dbReference type="GO" id="GO:0008270">
    <property type="term" value="F:zinc ion binding"/>
    <property type="evidence" value="ECO:0007669"/>
    <property type="project" value="InterPro"/>
</dbReference>
<dbReference type="InterPro" id="IPR050815">
    <property type="entry name" value="TF_fung"/>
</dbReference>
<keyword evidence="4" id="KW-0804">Transcription</keyword>
<evidence type="ECO:0000313" key="7">
    <source>
        <dbReference type="EMBL" id="KZT35812.1"/>
    </source>
</evidence>
<proteinExistence type="predicted"/>
<gene>
    <name evidence="7" type="ORF">SISSUDRAFT_1064190</name>
</gene>
<evidence type="ECO:0000259" key="6">
    <source>
        <dbReference type="PROSITE" id="PS50048"/>
    </source>
</evidence>
<dbReference type="CDD" id="cd12148">
    <property type="entry name" value="fungal_TF_MHR"/>
    <property type="match status" value="1"/>
</dbReference>
<keyword evidence="3" id="KW-0805">Transcription regulation</keyword>
<protein>
    <recommendedName>
        <fullName evidence="6">Zn(2)-C6 fungal-type domain-containing protein</fullName>
    </recommendedName>
</protein>
<dbReference type="OrthoDB" id="39175at2759"/>
<dbReference type="SMART" id="SM00066">
    <property type="entry name" value="GAL4"/>
    <property type="match status" value="1"/>
</dbReference>
<keyword evidence="8" id="KW-1185">Reference proteome</keyword>
<dbReference type="STRING" id="1314776.A0A166AYD0"/>
<dbReference type="SUPFAM" id="SSF57701">
    <property type="entry name" value="Zn2/Cys6 DNA-binding domain"/>
    <property type="match status" value="1"/>
</dbReference>